<dbReference type="OrthoDB" id="5850827at2759"/>
<keyword evidence="2" id="KW-1185">Reference proteome</keyword>
<name>A0A3P7JR98_STRVU</name>
<dbReference type="AlphaFoldDB" id="A0A3P7JR98"/>
<evidence type="ECO:0000313" key="2">
    <source>
        <dbReference type="Proteomes" id="UP000270094"/>
    </source>
</evidence>
<reference evidence="1 2" key="1">
    <citation type="submission" date="2018-11" db="EMBL/GenBank/DDBJ databases">
        <authorList>
            <consortium name="Pathogen Informatics"/>
        </authorList>
    </citation>
    <scope>NUCLEOTIDE SEQUENCE [LARGE SCALE GENOMIC DNA]</scope>
</reference>
<dbReference type="Proteomes" id="UP000270094">
    <property type="component" value="Unassembled WGS sequence"/>
</dbReference>
<organism evidence="1 2">
    <name type="scientific">Strongylus vulgaris</name>
    <name type="common">Blood worm</name>
    <dbReference type="NCBI Taxonomy" id="40348"/>
    <lineage>
        <taxon>Eukaryota</taxon>
        <taxon>Metazoa</taxon>
        <taxon>Ecdysozoa</taxon>
        <taxon>Nematoda</taxon>
        <taxon>Chromadorea</taxon>
        <taxon>Rhabditida</taxon>
        <taxon>Rhabditina</taxon>
        <taxon>Rhabditomorpha</taxon>
        <taxon>Strongyloidea</taxon>
        <taxon>Strongylidae</taxon>
        <taxon>Strongylus</taxon>
    </lineage>
</organism>
<gene>
    <name evidence="1" type="ORF">SVUK_LOCUS13795</name>
</gene>
<protein>
    <submittedName>
        <fullName evidence="1">Uncharacterized protein</fullName>
    </submittedName>
</protein>
<evidence type="ECO:0000313" key="1">
    <source>
        <dbReference type="EMBL" id="VDM78797.1"/>
    </source>
</evidence>
<accession>A0A3P7JR98</accession>
<sequence length="214" mass="23181">MREKQPEFPDTPITAEVGNGVGFIGNVGGNRQAVAIPSPPATPPIVKPLKSTTGLKCVQCGETGLRSEDTDCERSSVVQCQESDAVCFSRQILLGSGQNAVEKMCVSWKSVETEYPSAALDSCAESSEGRAKEEQEPVHSIMPKPIEPIQTNKNSQRCSVCVESGMTDPTADCSSSAPAMCSMHEDYCLTKQTQNDDGMKSTFNKFTFTKYLFF</sequence>
<proteinExistence type="predicted"/>
<dbReference type="EMBL" id="UYYB01102960">
    <property type="protein sequence ID" value="VDM78797.1"/>
    <property type="molecule type" value="Genomic_DNA"/>
</dbReference>